<comment type="caution">
    <text evidence="1">The sequence shown here is derived from an EMBL/GenBank/DDBJ whole genome shotgun (WGS) entry which is preliminary data.</text>
</comment>
<reference evidence="1 2" key="1">
    <citation type="submission" date="2024-09" db="EMBL/GenBank/DDBJ databases">
        <title>Chromosome-scale assembly of Riccia fluitans.</title>
        <authorList>
            <person name="Paukszto L."/>
            <person name="Sawicki J."/>
            <person name="Karawczyk K."/>
            <person name="Piernik-Szablinska J."/>
            <person name="Szczecinska M."/>
            <person name="Mazdziarz M."/>
        </authorList>
    </citation>
    <scope>NUCLEOTIDE SEQUENCE [LARGE SCALE GENOMIC DNA]</scope>
    <source>
        <strain evidence="1">Rf_01</strain>
        <tissue evidence="1">Aerial parts of the thallus</tissue>
    </source>
</reference>
<evidence type="ECO:0000313" key="2">
    <source>
        <dbReference type="Proteomes" id="UP001605036"/>
    </source>
</evidence>
<dbReference type="EMBL" id="JBHFFA010000007">
    <property type="protein sequence ID" value="KAL2612421.1"/>
    <property type="molecule type" value="Genomic_DNA"/>
</dbReference>
<name>A0ABD1XWW3_9MARC</name>
<sequence length="105" mass="12307">MMDGWYRSNPQVDPPRVVDFSDPFAGLKIPQTPKEETDITNCEVKEEVKKLREERENRRLTFLEDVESKRIQLDERRIAMEECRIDLEDVRAADDAERAKELVGA</sequence>
<dbReference type="AlphaFoldDB" id="A0ABD1XWW3"/>
<protein>
    <submittedName>
        <fullName evidence="1">Uncharacterized protein</fullName>
    </submittedName>
</protein>
<accession>A0ABD1XWW3</accession>
<organism evidence="1 2">
    <name type="scientific">Riccia fluitans</name>
    <dbReference type="NCBI Taxonomy" id="41844"/>
    <lineage>
        <taxon>Eukaryota</taxon>
        <taxon>Viridiplantae</taxon>
        <taxon>Streptophyta</taxon>
        <taxon>Embryophyta</taxon>
        <taxon>Marchantiophyta</taxon>
        <taxon>Marchantiopsida</taxon>
        <taxon>Marchantiidae</taxon>
        <taxon>Marchantiales</taxon>
        <taxon>Ricciaceae</taxon>
        <taxon>Riccia</taxon>
    </lineage>
</organism>
<gene>
    <name evidence="1" type="ORF">R1flu_024113</name>
</gene>
<proteinExistence type="predicted"/>
<keyword evidence="2" id="KW-1185">Reference proteome</keyword>
<dbReference type="Proteomes" id="UP001605036">
    <property type="component" value="Unassembled WGS sequence"/>
</dbReference>
<evidence type="ECO:0000313" key="1">
    <source>
        <dbReference type="EMBL" id="KAL2612421.1"/>
    </source>
</evidence>